<dbReference type="OrthoDB" id="9806334at2"/>
<accession>A0A4Z0WKC6</accession>
<evidence type="ECO:0000259" key="3">
    <source>
        <dbReference type="PROSITE" id="PS50977"/>
    </source>
</evidence>
<evidence type="ECO:0000313" key="5">
    <source>
        <dbReference type="Proteomes" id="UP000297475"/>
    </source>
</evidence>
<dbReference type="InterPro" id="IPR001647">
    <property type="entry name" value="HTH_TetR"/>
</dbReference>
<dbReference type="PROSITE" id="PS01081">
    <property type="entry name" value="HTH_TETR_1"/>
    <property type="match status" value="1"/>
</dbReference>
<feature type="DNA-binding region" description="H-T-H motif" evidence="2">
    <location>
        <begin position="51"/>
        <end position="70"/>
    </location>
</feature>
<dbReference type="EMBL" id="SRMF01000001">
    <property type="protein sequence ID" value="TGG95675.1"/>
    <property type="molecule type" value="Genomic_DNA"/>
</dbReference>
<reference evidence="4 5" key="1">
    <citation type="submission" date="2019-04" db="EMBL/GenBank/DDBJ databases">
        <title>Natronospirillum operosus gen. nov., sp. nov., a haloalkaliphilic satellite isolated from decaying biomass of laboratory culture of cyanobacterium Geitlerinema sp. and proposal of Natronospirillaceae fam. nov. and Saccharospirillaceae fam. nov.</title>
        <authorList>
            <person name="Kevbrin V."/>
            <person name="Boltyanskaya Y."/>
            <person name="Koziaeva V."/>
            <person name="Grouzdev D.S."/>
            <person name="Park M."/>
            <person name="Cho J."/>
        </authorList>
    </citation>
    <scope>NUCLEOTIDE SEQUENCE [LARGE SCALE GENOMIC DNA]</scope>
    <source>
        <strain evidence="4 5">G-116</strain>
    </source>
</reference>
<dbReference type="Gene3D" id="1.10.10.60">
    <property type="entry name" value="Homeodomain-like"/>
    <property type="match status" value="1"/>
</dbReference>
<dbReference type="InterPro" id="IPR009057">
    <property type="entry name" value="Homeodomain-like_sf"/>
</dbReference>
<evidence type="ECO:0000256" key="1">
    <source>
        <dbReference type="ARBA" id="ARBA00023125"/>
    </source>
</evidence>
<keyword evidence="5" id="KW-1185">Reference proteome</keyword>
<dbReference type="PANTHER" id="PTHR30055">
    <property type="entry name" value="HTH-TYPE TRANSCRIPTIONAL REGULATOR RUTR"/>
    <property type="match status" value="1"/>
</dbReference>
<dbReference type="AlphaFoldDB" id="A0A4Z0WKC6"/>
<proteinExistence type="predicted"/>
<dbReference type="PRINTS" id="PR00455">
    <property type="entry name" value="HTHTETR"/>
</dbReference>
<name>A0A4Z0WKC6_9GAMM</name>
<dbReference type="InterPro" id="IPR023772">
    <property type="entry name" value="DNA-bd_HTH_TetR-type_CS"/>
</dbReference>
<organism evidence="4 5">
    <name type="scientific">Natronospirillum operosum</name>
    <dbReference type="NCBI Taxonomy" id="2759953"/>
    <lineage>
        <taxon>Bacteria</taxon>
        <taxon>Pseudomonadati</taxon>
        <taxon>Pseudomonadota</taxon>
        <taxon>Gammaproteobacteria</taxon>
        <taxon>Oceanospirillales</taxon>
        <taxon>Natronospirillaceae</taxon>
        <taxon>Natronospirillum</taxon>
    </lineage>
</organism>
<dbReference type="PROSITE" id="PS50977">
    <property type="entry name" value="HTH_TETR_2"/>
    <property type="match status" value="1"/>
</dbReference>
<dbReference type="Proteomes" id="UP000297475">
    <property type="component" value="Unassembled WGS sequence"/>
</dbReference>
<dbReference type="PANTHER" id="PTHR30055:SF226">
    <property type="entry name" value="HTH-TYPE TRANSCRIPTIONAL REGULATOR PKSA"/>
    <property type="match status" value="1"/>
</dbReference>
<dbReference type="SUPFAM" id="SSF46689">
    <property type="entry name" value="Homeodomain-like"/>
    <property type="match status" value="1"/>
</dbReference>
<dbReference type="InterPro" id="IPR036271">
    <property type="entry name" value="Tet_transcr_reg_TetR-rel_C_sf"/>
</dbReference>
<dbReference type="Pfam" id="PF00440">
    <property type="entry name" value="TetR_N"/>
    <property type="match status" value="1"/>
</dbReference>
<comment type="caution">
    <text evidence="4">The sequence shown here is derived from an EMBL/GenBank/DDBJ whole genome shotgun (WGS) entry which is preliminary data.</text>
</comment>
<protein>
    <submittedName>
        <fullName evidence="4">TetR/AcrR family transcriptional regulator</fullName>
    </submittedName>
</protein>
<dbReference type="Gene3D" id="1.10.357.10">
    <property type="entry name" value="Tetracycline Repressor, domain 2"/>
    <property type="match status" value="1"/>
</dbReference>
<evidence type="ECO:0000313" key="4">
    <source>
        <dbReference type="EMBL" id="TGG95675.1"/>
    </source>
</evidence>
<dbReference type="SUPFAM" id="SSF48498">
    <property type="entry name" value="Tetracyclin repressor-like, C-terminal domain"/>
    <property type="match status" value="1"/>
</dbReference>
<dbReference type="GO" id="GO:0003700">
    <property type="term" value="F:DNA-binding transcription factor activity"/>
    <property type="evidence" value="ECO:0007669"/>
    <property type="project" value="TreeGrafter"/>
</dbReference>
<evidence type="ECO:0000256" key="2">
    <source>
        <dbReference type="PROSITE-ProRule" id="PRU00335"/>
    </source>
</evidence>
<dbReference type="GO" id="GO:0000976">
    <property type="term" value="F:transcription cis-regulatory region binding"/>
    <property type="evidence" value="ECO:0007669"/>
    <property type="project" value="TreeGrafter"/>
</dbReference>
<dbReference type="InterPro" id="IPR050109">
    <property type="entry name" value="HTH-type_TetR-like_transc_reg"/>
</dbReference>
<keyword evidence="1 2" id="KW-0238">DNA-binding</keyword>
<sequence>MCPLGLILNRLDKLFKVESRLVLSFIEQTRRTQIVNAAIEVLAEEGYARTSLARIATHAGISKGVITYHFKSKDELFAEVFRQVVEDAGLYIMPHIKTAGSPRERLSTYITLQIRYMAEHRSALLAIGQLAYNHGGDGAGADYISAATQDELGLLEQILAEGQATGEFRPFDCRIMALTVSKAIEAALTDWAWNPNLNLLAYGDEIVALFDHGLQAVSPAGAR</sequence>
<gene>
    <name evidence="4" type="ORF">E4656_04495</name>
</gene>
<feature type="domain" description="HTH tetR-type" evidence="3">
    <location>
        <begin position="28"/>
        <end position="88"/>
    </location>
</feature>